<dbReference type="PANTHER" id="PTHR45815">
    <property type="entry name" value="PROTEIN DISULFIDE-ISOMERASE A6"/>
    <property type="match status" value="1"/>
</dbReference>
<feature type="domain" description="Thioredoxin" evidence="2">
    <location>
        <begin position="46"/>
        <end position="123"/>
    </location>
</feature>
<evidence type="ECO:0000313" key="4">
    <source>
        <dbReference type="Proteomes" id="UP001470230"/>
    </source>
</evidence>
<dbReference type="EMBL" id="JAPFFF010000032">
    <property type="protein sequence ID" value="KAK8844403.1"/>
    <property type="molecule type" value="Genomic_DNA"/>
</dbReference>
<name>A0ABR2HER7_9EUKA</name>
<feature type="chain" id="PRO_5045167727" description="Thioredoxin domain-containing protein" evidence="1">
    <location>
        <begin position="17"/>
        <end position="247"/>
    </location>
</feature>
<dbReference type="Pfam" id="PF00085">
    <property type="entry name" value="Thioredoxin"/>
    <property type="match status" value="1"/>
</dbReference>
<proteinExistence type="predicted"/>
<dbReference type="InterPro" id="IPR036249">
    <property type="entry name" value="Thioredoxin-like_sf"/>
</dbReference>
<dbReference type="Gene3D" id="3.40.30.10">
    <property type="entry name" value="Glutaredoxin"/>
    <property type="match status" value="2"/>
</dbReference>
<dbReference type="SUPFAM" id="SSF52833">
    <property type="entry name" value="Thioredoxin-like"/>
    <property type="match status" value="2"/>
</dbReference>
<evidence type="ECO:0000313" key="3">
    <source>
        <dbReference type="EMBL" id="KAK8844403.1"/>
    </source>
</evidence>
<comment type="caution">
    <text evidence="3">The sequence shown here is derived from an EMBL/GenBank/DDBJ whole genome shotgun (WGS) entry which is preliminary data.</text>
</comment>
<evidence type="ECO:0000256" key="1">
    <source>
        <dbReference type="SAM" id="SignalP"/>
    </source>
</evidence>
<keyword evidence="4" id="KW-1185">Reference proteome</keyword>
<dbReference type="Proteomes" id="UP001470230">
    <property type="component" value="Unassembled WGS sequence"/>
</dbReference>
<sequence>MIFYTVFLAFLSNAISFDSSITHIDKIPPSNDNETNFTNHGYLIFVHRAEQCPHCITLGPMWNNAAEMGQGLATFSELNCITNEDICRKLKIYTVPSFVYYLNGNVSLYKGYRIPREIVNWVSKFVNTDSISIVDNSNYSSMLNNEDSNNEKSQPVAILFSDKKDIPKIWAAVNNVLNQYDRKKIVSFLFSNDRKLLQELKLSTFPGIYFSNNGKDFFEYTGKRITPRIVDFIRNHMGINSDAKTEL</sequence>
<dbReference type="CDD" id="cd02961">
    <property type="entry name" value="PDI_a_family"/>
    <property type="match status" value="1"/>
</dbReference>
<accession>A0ABR2HER7</accession>
<gene>
    <name evidence="3" type="ORF">M9Y10_024261</name>
</gene>
<dbReference type="InterPro" id="IPR013766">
    <property type="entry name" value="Thioredoxin_domain"/>
</dbReference>
<organism evidence="3 4">
    <name type="scientific">Tritrichomonas musculus</name>
    <dbReference type="NCBI Taxonomy" id="1915356"/>
    <lineage>
        <taxon>Eukaryota</taxon>
        <taxon>Metamonada</taxon>
        <taxon>Parabasalia</taxon>
        <taxon>Tritrichomonadida</taxon>
        <taxon>Tritrichomonadidae</taxon>
        <taxon>Tritrichomonas</taxon>
    </lineage>
</organism>
<protein>
    <recommendedName>
        <fullName evidence="2">Thioredoxin domain-containing protein</fullName>
    </recommendedName>
</protein>
<evidence type="ECO:0000259" key="2">
    <source>
        <dbReference type="Pfam" id="PF00085"/>
    </source>
</evidence>
<keyword evidence="1" id="KW-0732">Signal</keyword>
<dbReference type="PANTHER" id="PTHR45815:SF3">
    <property type="entry name" value="PROTEIN DISULFIDE-ISOMERASE A6"/>
    <property type="match status" value="1"/>
</dbReference>
<feature type="signal peptide" evidence="1">
    <location>
        <begin position="1"/>
        <end position="16"/>
    </location>
</feature>
<reference evidence="3 4" key="1">
    <citation type="submission" date="2024-04" db="EMBL/GenBank/DDBJ databases">
        <title>Tritrichomonas musculus Genome.</title>
        <authorList>
            <person name="Alves-Ferreira E."/>
            <person name="Grigg M."/>
            <person name="Lorenzi H."/>
            <person name="Galac M."/>
        </authorList>
    </citation>
    <scope>NUCLEOTIDE SEQUENCE [LARGE SCALE GENOMIC DNA]</scope>
    <source>
        <strain evidence="3 4">EAF2021</strain>
    </source>
</reference>